<feature type="region of interest" description="Disordered" evidence="1">
    <location>
        <begin position="189"/>
        <end position="213"/>
    </location>
</feature>
<feature type="region of interest" description="Disordered" evidence="1">
    <location>
        <begin position="1"/>
        <end position="44"/>
    </location>
</feature>
<protein>
    <recommendedName>
        <fullName evidence="4">Regulator of chromosome condensation-like protein</fullName>
    </recommendedName>
</protein>
<dbReference type="Proteomes" id="UP001172159">
    <property type="component" value="Unassembled WGS sequence"/>
</dbReference>
<reference evidence="2" key="1">
    <citation type="submission" date="2023-06" db="EMBL/GenBank/DDBJ databases">
        <title>Genome-scale phylogeny and comparative genomics of the fungal order Sordariales.</title>
        <authorList>
            <consortium name="Lawrence Berkeley National Laboratory"/>
            <person name="Hensen N."/>
            <person name="Bonometti L."/>
            <person name="Westerberg I."/>
            <person name="Brannstrom I.O."/>
            <person name="Guillou S."/>
            <person name="Cros-Aarteil S."/>
            <person name="Calhoun S."/>
            <person name="Haridas S."/>
            <person name="Kuo A."/>
            <person name="Mondo S."/>
            <person name="Pangilinan J."/>
            <person name="Riley R."/>
            <person name="Labutti K."/>
            <person name="Andreopoulos B."/>
            <person name="Lipzen A."/>
            <person name="Chen C."/>
            <person name="Yanf M."/>
            <person name="Daum C."/>
            <person name="Ng V."/>
            <person name="Clum A."/>
            <person name="Steindorff A."/>
            <person name="Ohm R."/>
            <person name="Martin F."/>
            <person name="Silar P."/>
            <person name="Natvig D."/>
            <person name="Lalanne C."/>
            <person name="Gautier V."/>
            <person name="Ament-Velasquez S.L."/>
            <person name="Kruys A."/>
            <person name="Hutchinson M.I."/>
            <person name="Powell A.J."/>
            <person name="Barry K."/>
            <person name="Miller A.N."/>
            <person name="Grigoriev I.V."/>
            <person name="Debuchy R."/>
            <person name="Gladieux P."/>
            <person name="Thoren M.H."/>
            <person name="Johannesson H."/>
        </authorList>
    </citation>
    <scope>NUCLEOTIDE SEQUENCE</scope>
    <source>
        <strain evidence="2">CBS 540.89</strain>
    </source>
</reference>
<feature type="non-terminal residue" evidence="2">
    <location>
        <position position="571"/>
    </location>
</feature>
<keyword evidence="3" id="KW-1185">Reference proteome</keyword>
<accession>A0AA40EAG8</accession>
<feature type="region of interest" description="Disordered" evidence="1">
    <location>
        <begin position="382"/>
        <end position="487"/>
    </location>
</feature>
<evidence type="ECO:0008006" key="4">
    <source>
        <dbReference type="Google" id="ProtNLM"/>
    </source>
</evidence>
<gene>
    <name evidence="2" type="ORF">B0T21DRAFT_290754</name>
</gene>
<name>A0AA40EAG8_9PEZI</name>
<proteinExistence type="predicted"/>
<feature type="compositionally biased region" description="Basic and acidic residues" evidence="1">
    <location>
        <begin position="72"/>
        <end position="82"/>
    </location>
</feature>
<feature type="compositionally biased region" description="Polar residues" evidence="1">
    <location>
        <begin position="447"/>
        <end position="462"/>
    </location>
</feature>
<evidence type="ECO:0000313" key="3">
    <source>
        <dbReference type="Proteomes" id="UP001172159"/>
    </source>
</evidence>
<dbReference type="EMBL" id="JAUKTV010000008">
    <property type="protein sequence ID" value="KAK0732800.1"/>
    <property type="molecule type" value="Genomic_DNA"/>
</dbReference>
<evidence type="ECO:0000313" key="2">
    <source>
        <dbReference type="EMBL" id="KAK0732800.1"/>
    </source>
</evidence>
<evidence type="ECO:0000256" key="1">
    <source>
        <dbReference type="SAM" id="MobiDB-lite"/>
    </source>
</evidence>
<feature type="compositionally biased region" description="Polar residues" evidence="1">
    <location>
        <begin position="474"/>
        <end position="487"/>
    </location>
</feature>
<dbReference type="AlphaFoldDB" id="A0AA40EAG8"/>
<feature type="compositionally biased region" description="Low complexity" evidence="1">
    <location>
        <begin position="90"/>
        <end position="118"/>
    </location>
</feature>
<organism evidence="2 3">
    <name type="scientific">Apiosordaria backusii</name>
    <dbReference type="NCBI Taxonomy" id="314023"/>
    <lineage>
        <taxon>Eukaryota</taxon>
        <taxon>Fungi</taxon>
        <taxon>Dikarya</taxon>
        <taxon>Ascomycota</taxon>
        <taxon>Pezizomycotina</taxon>
        <taxon>Sordariomycetes</taxon>
        <taxon>Sordariomycetidae</taxon>
        <taxon>Sordariales</taxon>
        <taxon>Lasiosphaeriaceae</taxon>
        <taxon>Apiosordaria</taxon>
    </lineage>
</organism>
<comment type="caution">
    <text evidence="2">The sequence shown here is derived from an EMBL/GenBank/DDBJ whole genome shotgun (WGS) entry which is preliminary data.</text>
</comment>
<feature type="region of interest" description="Disordered" evidence="1">
    <location>
        <begin position="60"/>
        <end position="132"/>
    </location>
</feature>
<sequence length="571" mass="63830">SGNSSQRNDPLDDWYPRVPSRRERILDERRPTAPNTTTSGEFHRAIARYNRNIERVRRDLDAAQNHNSMSSADRDLRRRFNRDPPTTNEPPTSASGISAAPPSLPPLRSLGSRARSGMASGGSGSRSRYRPGERLLERHRATNFDSPRNSYLVPAELADTNTQLDRLADANTQLRALLDLSTISTVIPPLAPTSMTPPLHSQDMAEDNRRVKRRKLDSDKIGPRFKGFHYGHYGQLEPGRLTMEIVSCDGGLYQESLQYPPENILKNDDSVYCTKGNRCNIILRHTGATVFSLTELVIKAPGSSYSCPVREGMVFVAMKSDELLTRTAQYQIQYRPPQQRSSNTLVYSVRHEEDGSSITRLQPPVREFSFGLDDDEDYRTAQIPPEFRAPPPPFNITTDCTDDGSGDDDGRVLSSHLRSRNRRTPNRIGSLPFESESSEEDREGWGNPSSDWTAFDNLTRQRYTARGGGRQHDSASSTTLEQAQEASQIATQEAVRAVGGELMAPLAHFFIETNKTKCTIRFDPPVSGRFILLKMWSSPHDISDRSSNIDIEAVIAQGFAGPRYFSSVDLA</sequence>
<feature type="compositionally biased region" description="Basic and acidic residues" evidence="1">
    <location>
        <begin position="20"/>
        <end position="31"/>
    </location>
</feature>